<dbReference type="InterPro" id="IPR051082">
    <property type="entry name" value="Pentapeptide-BTB/POZ_domain"/>
</dbReference>
<reference evidence="2 3" key="1">
    <citation type="submission" date="2020-08" db="EMBL/GenBank/DDBJ databases">
        <title>Genomic Encyclopedia of Type Strains, Phase IV (KMG-IV): sequencing the most valuable type-strain genomes for metagenomic binning, comparative biology and taxonomic classification.</title>
        <authorList>
            <person name="Goeker M."/>
        </authorList>
    </citation>
    <scope>NUCLEOTIDE SEQUENCE [LARGE SCALE GENOMIC DNA]</scope>
    <source>
        <strain evidence="2 3">DSM 45385</strain>
    </source>
</reference>
<dbReference type="Pfam" id="PF00805">
    <property type="entry name" value="Pentapeptide"/>
    <property type="match status" value="1"/>
</dbReference>
<evidence type="ECO:0000313" key="2">
    <source>
        <dbReference type="EMBL" id="MBB5085252.1"/>
    </source>
</evidence>
<gene>
    <name evidence="2" type="ORF">HNR40_010766</name>
</gene>
<dbReference type="RefSeq" id="WP_312896880.1">
    <property type="nucleotide sequence ID" value="NZ_JACHIN010000035.1"/>
</dbReference>
<dbReference type="InterPro" id="IPR001646">
    <property type="entry name" value="5peptide_repeat"/>
</dbReference>
<comment type="caution">
    <text evidence="2">The sequence shown here is derived from an EMBL/GenBank/DDBJ whole genome shotgun (WGS) entry which is preliminary data.</text>
</comment>
<feature type="transmembrane region" description="Helical" evidence="1">
    <location>
        <begin position="71"/>
        <end position="93"/>
    </location>
</feature>
<keyword evidence="1" id="KW-1133">Transmembrane helix</keyword>
<evidence type="ECO:0008006" key="4">
    <source>
        <dbReference type="Google" id="ProtNLM"/>
    </source>
</evidence>
<dbReference type="Proteomes" id="UP000568380">
    <property type="component" value="Unassembled WGS sequence"/>
</dbReference>
<feature type="transmembrane region" description="Helical" evidence="1">
    <location>
        <begin position="126"/>
        <end position="149"/>
    </location>
</feature>
<dbReference type="Gene3D" id="2.160.20.80">
    <property type="entry name" value="E3 ubiquitin-protein ligase SopA"/>
    <property type="match status" value="1"/>
</dbReference>
<protein>
    <recommendedName>
        <fullName evidence="4">Pentapeptide repeat-containing protein</fullName>
    </recommendedName>
</protein>
<keyword evidence="1" id="KW-0472">Membrane</keyword>
<proteinExistence type="predicted"/>
<keyword evidence="3" id="KW-1185">Reference proteome</keyword>
<dbReference type="EMBL" id="JACHIN010000035">
    <property type="protein sequence ID" value="MBB5085252.1"/>
    <property type="molecule type" value="Genomic_DNA"/>
</dbReference>
<dbReference type="PANTHER" id="PTHR14136:SF17">
    <property type="entry name" value="BTB_POZ DOMAIN-CONTAINING PROTEIN KCTD9"/>
    <property type="match status" value="1"/>
</dbReference>
<dbReference type="PANTHER" id="PTHR14136">
    <property type="entry name" value="BTB_POZ DOMAIN-CONTAINING PROTEIN KCTD9"/>
    <property type="match status" value="1"/>
</dbReference>
<feature type="transmembrane region" description="Helical" evidence="1">
    <location>
        <begin position="45"/>
        <end position="65"/>
    </location>
</feature>
<sequence length="365" mass="38727">MPAREVAAAAAARARRAQRQAEVASNAQATPQAVETNGFWLGLRWLAGAAVAVACVYLSIAIAAIENAPWLLIGLPLAVAATLVMVAVMGPLARRLAGERRPFTAQERASLTMRERMDAVNHSRGMLIQSVTGLIVFGGLVFTAQGVLYTAQTVEATQQGQLTDRYTKAIEQLGSSTLQVRLGGIYALGRLAEDSERDTEAIYDILAAFVRDHASGSLRSMSSSDRPATDVQAVLTIIARRPLPNETIFRGLDGSEYFSEDSAQVIDLGGTRLRGAELRLSSGDSANLIKVNLAGADLSGADMAGAHLRGADLSAANLAGADLSGADLRGVIGVTQAQVKAIAKIDKYTRFGECLPDYECWERLN</sequence>
<evidence type="ECO:0000256" key="1">
    <source>
        <dbReference type="SAM" id="Phobius"/>
    </source>
</evidence>
<dbReference type="AlphaFoldDB" id="A0A7W8AFI7"/>
<organism evidence="2 3">
    <name type="scientific">Nonomuraea endophytica</name>
    <dbReference type="NCBI Taxonomy" id="714136"/>
    <lineage>
        <taxon>Bacteria</taxon>
        <taxon>Bacillati</taxon>
        <taxon>Actinomycetota</taxon>
        <taxon>Actinomycetes</taxon>
        <taxon>Streptosporangiales</taxon>
        <taxon>Streptosporangiaceae</taxon>
        <taxon>Nonomuraea</taxon>
    </lineage>
</organism>
<keyword evidence="1" id="KW-0812">Transmembrane</keyword>
<name>A0A7W8AFI7_9ACTN</name>
<dbReference type="SUPFAM" id="SSF141571">
    <property type="entry name" value="Pentapeptide repeat-like"/>
    <property type="match status" value="1"/>
</dbReference>
<evidence type="ECO:0000313" key="3">
    <source>
        <dbReference type="Proteomes" id="UP000568380"/>
    </source>
</evidence>
<accession>A0A7W8AFI7</accession>